<gene>
    <name evidence="1" type="ORF">A2Z24_00800</name>
</gene>
<comment type="caution">
    <text evidence="1">The sequence shown here is derived from an EMBL/GenBank/DDBJ whole genome shotgun (WGS) entry which is preliminary data.</text>
</comment>
<name>A0A1G1WFM5_9BACT</name>
<evidence type="ECO:0000313" key="1">
    <source>
        <dbReference type="EMBL" id="OGY26495.1"/>
    </source>
</evidence>
<dbReference type="STRING" id="1802597.A2Z24_00800"/>
<accession>A0A1G1WFM5</accession>
<sequence length="227" mass="26706">MTLRDCRYCEIDGSRHAQILGLRSKKLTHEQIRKELAVSKETVSRHLAVHFGKRTRSESMTKHGFSPRGKRTRFYRIWCGLVLRCKHPDLEIYRNYAGKGIKCEWKSFEEFKDDMHESYVQHVKEFGEKETSIDRINSNGNYSKENCRWATRSEQARNRSTNFTYNGESMREASLRLGGHFSIVRLRIRKGWPVEKAFTTPISSRYRKIGEKLKLNRVQASLEGKNE</sequence>
<dbReference type="EMBL" id="MHCT01000006">
    <property type="protein sequence ID" value="OGY26495.1"/>
    <property type="molecule type" value="Genomic_DNA"/>
</dbReference>
<proteinExistence type="predicted"/>
<evidence type="ECO:0000313" key="2">
    <source>
        <dbReference type="Proteomes" id="UP000177588"/>
    </source>
</evidence>
<dbReference type="AlphaFoldDB" id="A0A1G1WFM5"/>
<dbReference type="Proteomes" id="UP000177588">
    <property type="component" value="Unassembled WGS sequence"/>
</dbReference>
<organism evidence="1 2">
    <name type="scientific">Candidatus Woykebacteria bacterium RBG_16_44_10</name>
    <dbReference type="NCBI Taxonomy" id="1802597"/>
    <lineage>
        <taxon>Bacteria</taxon>
        <taxon>Candidatus Woykeibacteriota</taxon>
    </lineage>
</organism>
<protein>
    <submittedName>
        <fullName evidence="1">Uncharacterized protein</fullName>
    </submittedName>
</protein>
<reference evidence="1 2" key="1">
    <citation type="journal article" date="2016" name="Nat. Commun.">
        <title>Thousands of microbial genomes shed light on interconnected biogeochemical processes in an aquifer system.</title>
        <authorList>
            <person name="Anantharaman K."/>
            <person name="Brown C.T."/>
            <person name="Hug L.A."/>
            <person name="Sharon I."/>
            <person name="Castelle C.J."/>
            <person name="Probst A.J."/>
            <person name="Thomas B.C."/>
            <person name="Singh A."/>
            <person name="Wilkins M.J."/>
            <person name="Karaoz U."/>
            <person name="Brodie E.L."/>
            <person name="Williams K.H."/>
            <person name="Hubbard S.S."/>
            <person name="Banfield J.F."/>
        </authorList>
    </citation>
    <scope>NUCLEOTIDE SEQUENCE [LARGE SCALE GENOMIC DNA]</scope>
</reference>